<dbReference type="InterPro" id="IPR050900">
    <property type="entry name" value="Transposase_IS3/IS150/IS904"/>
</dbReference>
<feature type="domain" description="Integrase catalytic" evidence="1">
    <location>
        <begin position="35"/>
        <end position="135"/>
    </location>
</feature>
<accession>A0A447SQZ8</accession>
<dbReference type="GO" id="GO:0003676">
    <property type="term" value="F:nucleic acid binding"/>
    <property type="evidence" value="ECO:0007669"/>
    <property type="project" value="InterPro"/>
</dbReference>
<dbReference type="GO" id="GO:0015074">
    <property type="term" value="P:DNA integration"/>
    <property type="evidence" value="ECO:0007669"/>
    <property type="project" value="InterPro"/>
</dbReference>
<dbReference type="EMBL" id="LR134167">
    <property type="protein sequence ID" value="VEB23937.1"/>
    <property type="molecule type" value="Genomic_DNA"/>
</dbReference>
<dbReference type="PROSITE" id="PS50994">
    <property type="entry name" value="INTEGRASE"/>
    <property type="match status" value="1"/>
</dbReference>
<dbReference type="InterPro" id="IPR001584">
    <property type="entry name" value="Integrase_cat-core"/>
</dbReference>
<protein>
    <submittedName>
        <fullName evidence="2">Integrase core domain</fullName>
    </submittedName>
</protein>
<dbReference type="PANTHER" id="PTHR46889">
    <property type="entry name" value="TRANSPOSASE INSF FOR INSERTION SEQUENCE IS3B-RELATED"/>
    <property type="match status" value="1"/>
</dbReference>
<dbReference type="InterPro" id="IPR012337">
    <property type="entry name" value="RNaseH-like_sf"/>
</dbReference>
<dbReference type="AlphaFoldDB" id="A0A447SQZ8"/>
<reference evidence="2 3" key="1">
    <citation type="submission" date="2018-12" db="EMBL/GenBank/DDBJ databases">
        <authorList>
            <consortium name="Pathogen Informatics"/>
        </authorList>
    </citation>
    <scope>NUCLEOTIDE SEQUENCE [LARGE SCALE GENOMIC DNA]</scope>
    <source>
        <strain evidence="2 3">NCTC3438</strain>
    </source>
</reference>
<dbReference type="PANTHER" id="PTHR46889:SF4">
    <property type="entry name" value="TRANSPOSASE INSO FOR INSERTION SEQUENCE ELEMENT IS911B-RELATED"/>
    <property type="match status" value="1"/>
</dbReference>
<dbReference type="SUPFAM" id="SSF53098">
    <property type="entry name" value="Ribonuclease H-like"/>
    <property type="match status" value="1"/>
</dbReference>
<keyword evidence="3" id="KW-1185">Reference proteome</keyword>
<dbReference type="Proteomes" id="UP000268198">
    <property type="component" value="Chromosome"/>
</dbReference>
<dbReference type="KEGG" id="avt:NCTC3438_01255"/>
<organism evidence="2 3">
    <name type="scientific">Avibacterium volantium</name>
    <name type="common">Pasteurella volantium</name>
    <dbReference type="NCBI Taxonomy" id="762"/>
    <lineage>
        <taxon>Bacteria</taxon>
        <taxon>Pseudomonadati</taxon>
        <taxon>Pseudomonadota</taxon>
        <taxon>Gammaproteobacteria</taxon>
        <taxon>Pasteurellales</taxon>
        <taxon>Pasteurellaceae</taxon>
        <taxon>Avibacterium</taxon>
    </lineage>
</organism>
<sequence>MQRLGLKGKSKQKKYCSYQGKVGHTADNLLQRDFTATMPNEKWVTDITEFKCAEGKVYLSPIKDLFNNEIIAYDVARSPNFEQITRMLTQAVNRLAGGKTDTAFRPRVAVSNDGLSGDIEKTRYYAKYVEKRQLP</sequence>
<name>A0A447SQZ8_AVIVO</name>
<proteinExistence type="predicted"/>
<dbReference type="Pfam" id="PF00665">
    <property type="entry name" value="rve"/>
    <property type="match status" value="1"/>
</dbReference>
<evidence type="ECO:0000259" key="1">
    <source>
        <dbReference type="PROSITE" id="PS50994"/>
    </source>
</evidence>
<dbReference type="InterPro" id="IPR036397">
    <property type="entry name" value="RNaseH_sf"/>
</dbReference>
<evidence type="ECO:0000313" key="2">
    <source>
        <dbReference type="EMBL" id="VEB23937.1"/>
    </source>
</evidence>
<dbReference type="Gene3D" id="3.30.420.10">
    <property type="entry name" value="Ribonuclease H-like superfamily/Ribonuclease H"/>
    <property type="match status" value="1"/>
</dbReference>
<evidence type="ECO:0000313" key="3">
    <source>
        <dbReference type="Proteomes" id="UP000268198"/>
    </source>
</evidence>
<gene>
    <name evidence="2" type="ORF">NCTC3438_01255</name>
</gene>